<evidence type="ECO:0000256" key="6">
    <source>
        <dbReference type="SAM" id="MobiDB-lite"/>
    </source>
</evidence>
<sequence length="395" mass="41509">MKRPGGFDREPEGIPEAAPVARPAPEPAPSFFSRPTANPRRTPAPVPDGVGAASPAATAPGDGAADPDAQLTDVIDHLDELSDPGDLAGADLGDGAVDGTAAGSAVESSNPDAAPTAIGDAKASVSRALAWAGVGVPKDPVQAADRRVRAATRLRRRRERRERHRFARDLRRQRRGWLITGGVIAALMAFVAVCAFTPVTAVHEVRVEGAQSVREADVVRALSRFDGVPLALVDDAEVHRALEVFPLIQRYQVERIPPHTLVVQITERVPVITIEHNGTFDQFDAAGVKVGSGKAPAAGVPVGAGAITDRASPAFAAAARVVRDQPAELRARVVSITATSAQDVTLTLDNGLQVTWGGDADTQRKSVVLQSMLTALADRPIENIDVSSPYAPVFR</sequence>
<feature type="compositionally biased region" description="Low complexity" evidence="6">
    <location>
        <begin position="51"/>
        <end position="69"/>
    </location>
</feature>
<accession>A0A940PUI5</accession>
<evidence type="ECO:0000256" key="7">
    <source>
        <dbReference type="SAM" id="Phobius"/>
    </source>
</evidence>
<evidence type="ECO:0000256" key="2">
    <source>
        <dbReference type="ARBA" id="ARBA00022618"/>
    </source>
</evidence>
<keyword evidence="3 7" id="KW-0812">Transmembrane</keyword>
<reference evidence="10" key="1">
    <citation type="submission" date="2021-02" db="EMBL/GenBank/DDBJ databases">
        <title>Sequencing the genomes of 1000 actinobacteria strains.</title>
        <authorList>
            <person name="Klenk H.-P."/>
        </authorList>
    </citation>
    <scope>NUCLEOTIDE SEQUENCE</scope>
    <source>
        <strain evidence="10">DSM 22850</strain>
    </source>
</reference>
<evidence type="ECO:0000313" key="10">
    <source>
        <dbReference type="EMBL" id="MBP1325539.1"/>
    </source>
</evidence>
<dbReference type="GO" id="GO:0005886">
    <property type="term" value="C:plasma membrane"/>
    <property type="evidence" value="ECO:0007669"/>
    <property type="project" value="TreeGrafter"/>
</dbReference>
<dbReference type="GO" id="GO:0051301">
    <property type="term" value="P:cell division"/>
    <property type="evidence" value="ECO:0007669"/>
    <property type="project" value="UniProtKB-KW"/>
</dbReference>
<keyword evidence="5" id="KW-0131">Cell cycle</keyword>
<dbReference type="InterPro" id="IPR005548">
    <property type="entry name" value="Cell_div_FtsQ/DivIB_C"/>
</dbReference>
<dbReference type="PANTHER" id="PTHR37820:SF1">
    <property type="entry name" value="CELL DIVISION PROTEIN FTSQ"/>
    <property type="match status" value="1"/>
</dbReference>
<name>A0A940PUI5_9MICO</name>
<dbReference type="Pfam" id="PF03799">
    <property type="entry name" value="FtsQ_DivIB_C"/>
    <property type="match status" value="1"/>
</dbReference>
<feature type="compositionally biased region" description="Low complexity" evidence="6">
    <location>
        <begin position="34"/>
        <end position="43"/>
    </location>
</feature>
<feature type="domain" description="Cell division protein FtsQ/DivIB C-terminal" evidence="8">
    <location>
        <begin position="284"/>
        <end position="386"/>
    </location>
</feature>
<evidence type="ECO:0000259" key="9">
    <source>
        <dbReference type="Pfam" id="PF08478"/>
    </source>
</evidence>
<evidence type="ECO:0000256" key="3">
    <source>
        <dbReference type="ARBA" id="ARBA00022692"/>
    </source>
</evidence>
<feature type="domain" description="POTRA" evidence="9">
    <location>
        <begin position="202"/>
        <end position="268"/>
    </location>
</feature>
<organism evidence="10 11">
    <name type="scientific">Leucobacter exalbidus</name>
    <dbReference type="NCBI Taxonomy" id="662960"/>
    <lineage>
        <taxon>Bacteria</taxon>
        <taxon>Bacillati</taxon>
        <taxon>Actinomycetota</taxon>
        <taxon>Actinomycetes</taxon>
        <taxon>Micrococcales</taxon>
        <taxon>Microbacteriaceae</taxon>
        <taxon>Leucobacter</taxon>
    </lineage>
</organism>
<keyword evidence="2 10" id="KW-0132">Cell division</keyword>
<evidence type="ECO:0000256" key="5">
    <source>
        <dbReference type="ARBA" id="ARBA00023306"/>
    </source>
</evidence>
<dbReference type="Proteomes" id="UP000675163">
    <property type="component" value="Unassembled WGS sequence"/>
</dbReference>
<feature type="compositionally biased region" description="Basic and acidic residues" evidence="6">
    <location>
        <begin position="1"/>
        <end position="12"/>
    </location>
</feature>
<dbReference type="EMBL" id="JAFIDA010000001">
    <property type="protein sequence ID" value="MBP1325539.1"/>
    <property type="molecule type" value="Genomic_DNA"/>
</dbReference>
<dbReference type="AlphaFoldDB" id="A0A940PUI5"/>
<comment type="caution">
    <text evidence="10">The sequence shown here is derived from an EMBL/GenBank/DDBJ whole genome shotgun (WGS) entry which is preliminary data.</text>
</comment>
<evidence type="ECO:0000256" key="1">
    <source>
        <dbReference type="ARBA" id="ARBA00022475"/>
    </source>
</evidence>
<dbReference type="RefSeq" id="WP_209704560.1">
    <property type="nucleotide sequence ID" value="NZ_JAFIDA010000001.1"/>
</dbReference>
<keyword evidence="4 7" id="KW-1133">Transmembrane helix</keyword>
<gene>
    <name evidence="10" type="ORF">JOF28_000771</name>
</gene>
<feature type="transmembrane region" description="Helical" evidence="7">
    <location>
        <begin position="177"/>
        <end position="199"/>
    </location>
</feature>
<evidence type="ECO:0000259" key="8">
    <source>
        <dbReference type="Pfam" id="PF03799"/>
    </source>
</evidence>
<dbReference type="InterPro" id="IPR050487">
    <property type="entry name" value="FtsQ_DivIB"/>
</dbReference>
<proteinExistence type="predicted"/>
<dbReference type="Pfam" id="PF08478">
    <property type="entry name" value="POTRA_1"/>
    <property type="match status" value="1"/>
</dbReference>
<evidence type="ECO:0000313" key="11">
    <source>
        <dbReference type="Proteomes" id="UP000675163"/>
    </source>
</evidence>
<feature type="region of interest" description="Disordered" evidence="6">
    <location>
        <begin position="1"/>
        <end position="117"/>
    </location>
</feature>
<dbReference type="PANTHER" id="PTHR37820">
    <property type="entry name" value="CELL DIVISION PROTEIN DIVIB"/>
    <property type="match status" value="1"/>
</dbReference>
<evidence type="ECO:0000256" key="4">
    <source>
        <dbReference type="ARBA" id="ARBA00022989"/>
    </source>
</evidence>
<protein>
    <submittedName>
        <fullName evidence="10">Cell division septal protein FtsQ</fullName>
    </submittedName>
</protein>
<keyword evidence="7" id="KW-0472">Membrane</keyword>
<keyword evidence="11" id="KW-1185">Reference proteome</keyword>
<keyword evidence="1" id="KW-1003">Cell membrane</keyword>
<dbReference type="InterPro" id="IPR013685">
    <property type="entry name" value="POTRA_FtsQ_type"/>
</dbReference>
<dbReference type="Gene3D" id="3.10.20.310">
    <property type="entry name" value="membrane protein fhac"/>
    <property type="match status" value="1"/>
</dbReference>
<feature type="compositionally biased region" description="Low complexity" evidence="6">
    <location>
        <begin position="84"/>
        <end position="106"/>
    </location>
</feature>